<organism evidence="2">
    <name type="scientific">marine sediment metagenome</name>
    <dbReference type="NCBI Taxonomy" id="412755"/>
    <lineage>
        <taxon>unclassified sequences</taxon>
        <taxon>metagenomes</taxon>
        <taxon>ecological metagenomes</taxon>
    </lineage>
</organism>
<proteinExistence type="predicted"/>
<feature type="region of interest" description="Disordered" evidence="1">
    <location>
        <begin position="1"/>
        <end position="31"/>
    </location>
</feature>
<evidence type="ECO:0000256" key="1">
    <source>
        <dbReference type="SAM" id="MobiDB-lite"/>
    </source>
</evidence>
<dbReference type="EMBL" id="BARU01013011">
    <property type="protein sequence ID" value="GAH32361.1"/>
    <property type="molecule type" value="Genomic_DNA"/>
</dbReference>
<feature type="compositionally biased region" description="Basic and acidic residues" evidence="1">
    <location>
        <begin position="1"/>
        <end position="15"/>
    </location>
</feature>
<sequence length="45" mass="4881">MGDTVVLHRDADRPPVSDQDAQTTGSRDGSVDQIALQHHIVCSDH</sequence>
<feature type="non-terminal residue" evidence="2">
    <location>
        <position position="45"/>
    </location>
</feature>
<dbReference type="AlphaFoldDB" id="X1EGC7"/>
<comment type="caution">
    <text evidence="2">The sequence shown here is derived from an EMBL/GenBank/DDBJ whole genome shotgun (WGS) entry which is preliminary data.</text>
</comment>
<reference evidence="2" key="1">
    <citation type="journal article" date="2014" name="Front. Microbiol.">
        <title>High frequency of phylogenetically diverse reductive dehalogenase-homologous genes in deep subseafloor sedimentary metagenomes.</title>
        <authorList>
            <person name="Kawai M."/>
            <person name="Futagami T."/>
            <person name="Toyoda A."/>
            <person name="Takaki Y."/>
            <person name="Nishi S."/>
            <person name="Hori S."/>
            <person name="Arai W."/>
            <person name="Tsubouchi T."/>
            <person name="Morono Y."/>
            <person name="Uchiyama I."/>
            <person name="Ito T."/>
            <person name="Fujiyama A."/>
            <person name="Inagaki F."/>
            <person name="Takami H."/>
        </authorList>
    </citation>
    <scope>NUCLEOTIDE SEQUENCE</scope>
    <source>
        <strain evidence="2">Expedition CK06-06</strain>
    </source>
</reference>
<protein>
    <submittedName>
        <fullName evidence="2">Uncharacterized protein</fullName>
    </submittedName>
</protein>
<evidence type="ECO:0000313" key="2">
    <source>
        <dbReference type="EMBL" id="GAH32361.1"/>
    </source>
</evidence>
<name>X1EGC7_9ZZZZ</name>
<gene>
    <name evidence="2" type="ORF">S03H2_23712</name>
</gene>
<accession>X1EGC7</accession>